<evidence type="ECO:0000256" key="1">
    <source>
        <dbReference type="ARBA" id="ARBA00004651"/>
    </source>
</evidence>
<feature type="domain" description="TraD/TraG TraM recognition site" evidence="7">
    <location>
        <begin position="424"/>
        <end position="539"/>
    </location>
</feature>
<comment type="caution">
    <text evidence="8">The sequence shown here is derived from an EMBL/GenBank/DDBJ whole genome shotgun (WGS) entry which is preliminary data.</text>
</comment>
<dbReference type="PANTHER" id="PTHR37937:SF1">
    <property type="entry name" value="CONJUGATIVE TRANSFER: DNA TRANSPORT"/>
    <property type="match status" value="1"/>
</dbReference>
<proteinExistence type="predicted"/>
<organism evidence="8 9">
    <name type="scientific">Leucobacter chromiireducens subsp. solipictus</name>
    <dbReference type="NCBI Taxonomy" id="398235"/>
    <lineage>
        <taxon>Bacteria</taxon>
        <taxon>Bacillati</taxon>
        <taxon>Actinomycetota</taxon>
        <taxon>Actinomycetes</taxon>
        <taxon>Micrococcales</taxon>
        <taxon>Microbacteriaceae</taxon>
        <taxon>Leucobacter</taxon>
    </lineage>
</organism>
<reference evidence="8 9" key="1">
    <citation type="submission" date="2018-09" db="EMBL/GenBank/DDBJ databases">
        <title>Comparative genomics of Leucobacter spp.</title>
        <authorList>
            <person name="Reis A.C."/>
            <person name="Kolvenbach B.A."/>
            <person name="Corvini P.F.X."/>
            <person name="Nunes O.C."/>
        </authorList>
    </citation>
    <scope>NUCLEOTIDE SEQUENCE [LARGE SCALE GENOMIC DNA]</scope>
    <source>
        <strain evidence="8 9">TAN 31504</strain>
    </source>
</reference>
<evidence type="ECO:0000313" key="8">
    <source>
        <dbReference type="EMBL" id="MBL3678547.1"/>
    </source>
</evidence>
<evidence type="ECO:0000256" key="6">
    <source>
        <dbReference type="SAM" id="Phobius"/>
    </source>
</evidence>
<dbReference type="RefSeq" id="WP_202343813.1">
    <property type="nucleotide sequence ID" value="NZ_BAAAPI010000008.1"/>
</dbReference>
<dbReference type="EMBL" id="QYAC01000002">
    <property type="protein sequence ID" value="MBL3678547.1"/>
    <property type="molecule type" value="Genomic_DNA"/>
</dbReference>
<evidence type="ECO:0000256" key="4">
    <source>
        <dbReference type="ARBA" id="ARBA00022989"/>
    </source>
</evidence>
<evidence type="ECO:0000256" key="2">
    <source>
        <dbReference type="ARBA" id="ARBA00022475"/>
    </source>
</evidence>
<dbReference type="InterPro" id="IPR032689">
    <property type="entry name" value="TraG-D_C"/>
</dbReference>
<keyword evidence="9" id="KW-1185">Reference proteome</keyword>
<keyword evidence="5 6" id="KW-0472">Membrane</keyword>
<keyword evidence="2" id="KW-1003">Cell membrane</keyword>
<dbReference type="Gene3D" id="3.40.50.300">
    <property type="entry name" value="P-loop containing nucleotide triphosphate hydrolases"/>
    <property type="match status" value="1"/>
</dbReference>
<dbReference type="InterPro" id="IPR027417">
    <property type="entry name" value="P-loop_NTPase"/>
</dbReference>
<dbReference type="Pfam" id="PF12696">
    <property type="entry name" value="TraG-D_C"/>
    <property type="match status" value="1"/>
</dbReference>
<dbReference type="CDD" id="cd01127">
    <property type="entry name" value="TrwB_TraG_TraD_VirD4"/>
    <property type="match status" value="1"/>
</dbReference>
<evidence type="ECO:0000313" key="9">
    <source>
        <dbReference type="Proteomes" id="UP001645859"/>
    </source>
</evidence>
<keyword evidence="4 6" id="KW-1133">Transmembrane helix</keyword>
<dbReference type="PANTHER" id="PTHR37937">
    <property type="entry name" value="CONJUGATIVE TRANSFER: DNA TRANSPORT"/>
    <property type="match status" value="1"/>
</dbReference>
<evidence type="ECO:0000256" key="5">
    <source>
        <dbReference type="ARBA" id="ARBA00023136"/>
    </source>
</evidence>
<feature type="transmembrane region" description="Helical" evidence="6">
    <location>
        <begin position="12"/>
        <end position="37"/>
    </location>
</feature>
<sequence length="599" mass="66115">MHPTWKWSTLPWQAAVALVIFVFTAVLMLPQIAVLALTNPSTFAGDDKLTLPQLLALWVQADPTTISRADVPGVVHWLLIFLVMGGGAVCIVLFFTVRHRQKKDPQRKPGLAPLKDVNRELSTKQLVSVRGPLLRPTISPRDLRPTDCGYRVGEFWGIDLWLRMEDPTIIIGPSRSGKGWFLILNWIMSAPGALITTSSKLDNAALTLLARERLGSKCWIFAPGIDGGDNFGRVLRWDPVEGCVDERTLVRRIRALIPSDSFSGSTSNGGHWDTLGQQLAAHLFHAAACAGADVDTIWDWVSSPQRAFDAVQAIRNHPEGLAEHARHLETVINMPPEQRATQWGVLPTVLAFLESRAARAWMKPAPGEQFDPVSFVLQKQTIYMVGDKQSAGGYTRIIDGLFAELDYVTKGIADASPGNRVDPPVSYILDELGNFEYQGLYEIITAGGGRGRVVVGVFQSKEQLAQWGQENAKTMWDAAVAKIVLPGGSDEEELRKLSGLIGELWVRRESHSWGGGPASIQVSEEKRAVLEASEIREMMGGYGLLFYRNLKPVIAKLTPFDQNPAYERCRKDQAEMAKLMREASPFAAKLAEHARLSDA</sequence>
<gene>
    <name evidence="8" type="ORF">D3230_04450</name>
</gene>
<keyword evidence="3 6" id="KW-0812">Transmembrane</keyword>
<evidence type="ECO:0000256" key="3">
    <source>
        <dbReference type="ARBA" id="ARBA00022692"/>
    </source>
</evidence>
<dbReference type="InterPro" id="IPR051539">
    <property type="entry name" value="T4SS-coupling_protein"/>
</dbReference>
<comment type="subcellular location">
    <subcellularLocation>
        <location evidence="1">Cell membrane</location>
        <topology evidence="1">Multi-pass membrane protein</topology>
    </subcellularLocation>
</comment>
<dbReference type="Proteomes" id="UP001645859">
    <property type="component" value="Unassembled WGS sequence"/>
</dbReference>
<evidence type="ECO:0000259" key="7">
    <source>
        <dbReference type="Pfam" id="PF12696"/>
    </source>
</evidence>
<dbReference type="SUPFAM" id="SSF52540">
    <property type="entry name" value="P-loop containing nucleoside triphosphate hydrolases"/>
    <property type="match status" value="1"/>
</dbReference>
<feature type="transmembrane region" description="Helical" evidence="6">
    <location>
        <begin position="74"/>
        <end position="97"/>
    </location>
</feature>
<protein>
    <submittedName>
        <fullName evidence="8">Type IV secretory system conjugative DNA transfer family protein</fullName>
    </submittedName>
</protein>
<accession>A0ABS1SDY6</accession>
<name>A0ABS1SDY6_9MICO</name>